<sequence>MSAFLRLTLSSMKGHKPGYGAHSCVSPDSPFPAHTQALGAINRGRRMMTNNRDDTESADEQGNGHQMLLPSQRLHRVRCVNENRPTSWRRTCPAIDADLDIPPAAATDGHRAIENDGAGTSQLGPAPDPHVRGADSGGDAKTTVTPKRRVTSSVGDRARI</sequence>
<evidence type="ECO:0000256" key="1">
    <source>
        <dbReference type="SAM" id="MobiDB-lite"/>
    </source>
</evidence>
<organism evidence="2 3">
    <name type="scientific">Galerina marginata (strain CBS 339.88)</name>
    <dbReference type="NCBI Taxonomy" id="685588"/>
    <lineage>
        <taxon>Eukaryota</taxon>
        <taxon>Fungi</taxon>
        <taxon>Dikarya</taxon>
        <taxon>Basidiomycota</taxon>
        <taxon>Agaricomycotina</taxon>
        <taxon>Agaricomycetes</taxon>
        <taxon>Agaricomycetidae</taxon>
        <taxon>Agaricales</taxon>
        <taxon>Agaricineae</taxon>
        <taxon>Strophariaceae</taxon>
        <taxon>Galerina</taxon>
    </lineage>
</organism>
<evidence type="ECO:0000313" key="2">
    <source>
        <dbReference type="EMBL" id="KDR79144.1"/>
    </source>
</evidence>
<dbReference type="EMBL" id="KL142373">
    <property type="protein sequence ID" value="KDR79144.1"/>
    <property type="molecule type" value="Genomic_DNA"/>
</dbReference>
<dbReference type="Proteomes" id="UP000027222">
    <property type="component" value="Unassembled WGS sequence"/>
</dbReference>
<accession>A0A067TGV3</accession>
<proteinExistence type="predicted"/>
<dbReference type="AlphaFoldDB" id="A0A067TGV3"/>
<evidence type="ECO:0000313" key="3">
    <source>
        <dbReference type="Proteomes" id="UP000027222"/>
    </source>
</evidence>
<gene>
    <name evidence="2" type="ORF">GALMADRAFT_1362965</name>
</gene>
<dbReference type="HOGENOM" id="CLU_1652280_0_0_1"/>
<protein>
    <submittedName>
        <fullName evidence="2">Uncharacterized protein</fullName>
    </submittedName>
</protein>
<feature type="region of interest" description="Disordered" evidence="1">
    <location>
        <begin position="50"/>
        <end position="70"/>
    </location>
</feature>
<keyword evidence="3" id="KW-1185">Reference proteome</keyword>
<feature type="region of interest" description="Disordered" evidence="1">
    <location>
        <begin position="99"/>
        <end position="160"/>
    </location>
</feature>
<name>A0A067TGV3_GALM3</name>
<reference evidence="3" key="1">
    <citation type="journal article" date="2014" name="Proc. Natl. Acad. Sci. U.S.A.">
        <title>Extensive sampling of basidiomycete genomes demonstrates inadequacy of the white-rot/brown-rot paradigm for wood decay fungi.</title>
        <authorList>
            <person name="Riley R."/>
            <person name="Salamov A.A."/>
            <person name="Brown D.W."/>
            <person name="Nagy L.G."/>
            <person name="Floudas D."/>
            <person name="Held B.W."/>
            <person name="Levasseur A."/>
            <person name="Lombard V."/>
            <person name="Morin E."/>
            <person name="Otillar R."/>
            <person name="Lindquist E.A."/>
            <person name="Sun H."/>
            <person name="LaButti K.M."/>
            <person name="Schmutz J."/>
            <person name="Jabbour D."/>
            <person name="Luo H."/>
            <person name="Baker S.E."/>
            <person name="Pisabarro A.G."/>
            <person name="Walton J.D."/>
            <person name="Blanchette R.A."/>
            <person name="Henrissat B."/>
            <person name="Martin F."/>
            <person name="Cullen D."/>
            <person name="Hibbett D.S."/>
            <person name="Grigoriev I.V."/>
        </authorList>
    </citation>
    <scope>NUCLEOTIDE SEQUENCE [LARGE SCALE GENOMIC DNA]</scope>
    <source>
        <strain evidence="3">CBS 339.88</strain>
    </source>
</reference>